<protein>
    <submittedName>
        <fullName evidence="2">Oligosaccharide repeat unit polymerase</fullName>
    </submittedName>
</protein>
<evidence type="ECO:0000313" key="3">
    <source>
        <dbReference type="Proteomes" id="UP000284361"/>
    </source>
</evidence>
<keyword evidence="1" id="KW-0812">Transmembrane</keyword>
<keyword evidence="1" id="KW-1133">Transmembrane helix</keyword>
<feature type="transmembrane region" description="Helical" evidence="1">
    <location>
        <begin position="192"/>
        <end position="210"/>
    </location>
</feature>
<evidence type="ECO:0000313" key="2">
    <source>
        <dbReference type="EMBL" id="RHD55447.1"/>
    </source>
</evidence>
<feature type="transmembrane region" description="Helical" evidence="1">
    <location>
        <begin position="117"/>
        <end position="135"/>
    </location>
</feature>
<reference evidence="2 3" key="1">
    <citation type="submission" date="2018-08" db="EMBL/GenBank/DDBJ databases">
        <title>A genome reference for cultivated species of the human gut microbiota.</title>
        <authorList>
            <person name="Zou Y."/>
            <person name="Xue W."/>
            <person name="Luo G."/>
        </authorList>
    </citation>
    <scope>NUCLEOTIDE SEQUENCE [LARGE SCALE GENOMIC DNA]</scope>
    <source>
        <strain evidence="2 3">AM31-10</strain>
    </source>
</reference>
<comment type="caution">
    <text evidence="2">The sequence shown here is derived from an EMBL/GenBank/DDBJ whole genome shotgun (WGS) entry which is preliminary data.</text>
</comment>
<dbReference type="EMBL" id="QSJG01000009">
    <property type="protein sequence ID" value="RHD55447.1"/>
    <property type="molecule type" value="Genomic_DNA"/>
</dbReference>
<feature type="transmembrane region" description="Helical" evidence="1">
    <location>
        <begin position="431"/>
        <end position="449"/>
    </location>
</feature>
<evidence type="ECO:0000256" key="1">
    <source>
        <dbReference type="SAM" id="Phobius"/>
    </source>
</evidence>
<feature type="transmembrane region" description="Helical" evidence="1">
    <location>
        <begin position="243"/>
        <end position="261"/>
    </location>
</feature>
<name>A0A414FW62_9BACT</name>
<dbReference type="RefSeq" id="WP_118164351.1">
    <property type="nucleotide sequence ID" value="NZ_JAQCSP010000018.1"/>
</dbReference>
<dbReference type="NCBIfam" id="TIGR04370">
    <property type="entry name" value="glyco_rpt_poly"/>
    <property type="match status" value="1"/>
</dbReference>
<feature type="transmembrane region" description="Helical" evidence="1">
    <location>
        <begin position="66"/>
        <end position="86"/>
    </location>
</feature>
<feature type="transmembrane region" description="Helical" evidence="1">
    <location>
        <begin position="35"/>
        <end position="54"/>
    </location>
</feature>
<feature type="transmembrane region" description="Helical" evidence="1">
    <location>
        <begin position="216"/>
        <end position="231"/>
    </location>
</feature>
<feature type="transmembrane region" description="Helical" evidence="1">
    <location>
        <begin position="6"/>
        <end position="23"/>
    </location>
</feature>
<sequence length="458" mass="53226">MSILIIILFLLALPTVLFTLKKIPRKKDINFFDINILATFLYFIFIPTFYYVTGEKYAIDLLEKGISTYIIVDFYIYIIFFINRIVSSSSKYKCSLFNISYQLRKLYNKIDSFKRNYLYLIVVILTLNLYSNLSYSNLQGKNLSNADMEAVYTEQTTSTDRINNKLKGIYNFLLIPSLLYGIIIIKKSPKKFYKNIGWIIIGSSSLILLLGSRRPMIAALIFVLLFLYSISREKIKKKTILKLALVFGLIIGVFFPAYQVYRLVKEYSLLNETKVDFMSVLNNSKELISNYEVFQEAQESNSKRSLNLFSALDKSVKNETYDGWVVWKCITNFMPGAPSLKDNVEFQLANKYAHYGADIADSILMYSVADFSFFGCIFALFYIGLFYKLNQLFIIIFKKNNIYGILTIYFLYQLYNISISLEFSPFWSIKNLSNTTFYSIIIAILFYSLSKIKSKNIL</sequence>
<proteinExistence type="predicted"/>
<feature type="transmembrane region" description="Helical" evidence="1">
    <location>
        <begin position="371"/>
        <end position="389"/>
    </location>
</feature>
<feature type="transmembrane region" description="Helical" evidence="1">
    <location>
        <begin position="401"/>
        <end position="419"/>
    </location>
</feature>
<organism evidence="2 3">
    <name type="scientific">Phocaeicola plebeius</name>
    <dbReference type="NCBI Taxonomy" id="310297"/>
    <lineage>
        <taxon>Bacteria</taxon>
        <taxon>Pseudomonadati</taxon>
        <taxon>Bacteroidota</taxon>
        <taxon>Bacteroidia</taxon>
        <taxon>Bacteroidales</taxon>
        <taxon>Bacteroidaceae</taxon>
        <taxon>Phocaeicola</taxon>
    </lineage>
</organism>
<accession>A0A414FW62</accession>
<gene>
    <name evidence="2" type="ORF">DW789_06415</name>
</gene>
<dbReference type="Proteomes" id="UP000284361">
    <property type="component" value="Unassembled WGS sequence"/>
</dbReference>
<dbReference type="AlphaFoldDB" id="A0A414FW62"/>
<keyword evidence="1" id="KW-0472">Membrane</keyword>
<feature type="transmembrane region" description="Helical" evidence="1">
    <location>
        <begin position="168"/>
        <end position="185"/>
    </location>
</feature>